<dbReference type="InterPro" id="IPR042070">
    <property type="entry name" value="PucR_C-HTH_sf"/>
</dbReference>
<dbReference type="Pfam" id="PF14361">
    <property type="entry name" value="RsbRD_N"/>
    <property type="match status" value="1"/>
</dbReference>
<dbReference type="AlphaFoldDB" id="A0A846Y0Y0"/>
<accession>A0A846Y0Y0</accession>
<dbReference type="InterPro" id="IPR025751">
    <property type="entry name" value="RsbRD_N_dom"/>
</dbReference>
<dbReference type="Pfam" id="PF17853">
    <property type="entry name" value="GGDEF_2"/>
    <property type="match status" value="1"/>
</dbReference>
<evidence type="ECO:0000259" key="4">
    <source>
        <dbReference type="Pfam" id="PF17853"/>
    </source>
</evidence>
<organism evidence="5 6">
    <name type="scientific">Nocardia vermiculata</name>
    <dbReference type="NCBI Taxonomy" id="257274"/>
    <lineage>
        <taxon>Bacteria</taxon>
        <taxon>Bacillati</taxon>
        <taxon>Actinomycetota</taxon>
        <taxon>Actinomycetes</taxon>
        <taxon>Mycobacteriales</taxon>
        <taxon>Nocardiaceae</taxon>
        <taxon>Nocardia</taxon>
    </lineage>
</organism>
<proteinExistence type="inferred from homology"/>
<evidence type="ECO:0000256" key="1">
    <source>
        <dbReference type="ARBA" id="ARBA00006754"/>
    </source>
</evidence>
<evidence type="ECO:0000259" key="2">
    <source>
        <dbReference type="Pfam" id="PF13556"/>
    </source>
</evidence>
<dbReference type="InterPro" id="IPR025736">
    <property type="entry name" value="PucR_C-HTH_dom"/>
</dbReference>
<evidence type="ECO:0000313" key="5">
    <source>
        <dbReference type="EMBL" id="NKY50219.1"/>
    </source>
</evidence>
<name>A0A846Y0Y0_9NOCA</name>
<gene>
    <name evidence="5" type="ORF">HGA08_08365</name>
</gene>
<dbReference type="InterPro" id="IPR051448">
    <property type="entry name" value="CdaR-like_regulators"/>
</dbReference>
<evidence type="ECO:0000259" key="3">
    <source>
        <dbReference type="Pfam" id="PF14361"/>
    </source>
</evidence>
<protein>
    <recommendedName>
        <fullName evidence="7">PucR family transcriptional regulator</fullName>
    </recommendedName>
</protein>
<dbReference type="Gene3D" id="1.10.10.2840">
    <property type="entry name" value="PucR C-terminal helix-turn-helix domain"/>
    <property type="match status" value="1"/>
</dbReference>
<dbReference type="PANTHER" id="PTHR33744:SF1">
    <property type="entry name" value="DNA-BINDING TRANSCRIPTIONAL ACTIVATOR ADER"/>
    <property type="match status" value="1"/>
</dbReference>
<keyword evidence="6" id="KW-1185">Reference proteome</keyword>
<evidence type="ECO:0008006" key="7">
    <source>
        <dbReference type="Google" id="ProtNLM"/>
    </source>
</evidence>
<dbReference type="EMBL" id="JAAXOP010000003">
    <property type="protein sequence ID" value="NKY50219.1"/>
    <property type="molecule type" value="Genomic_DNA"/>
</dbReference>
<feature type="domain" description="PucR C-terminal helix-turn-helix" evidence="2">
    <location>
        <begin position="385"/>
        <end position="439"/>
    </location>
</feature>
<comment type="similarity">
    <text evidence="1">Belongs to the CdaR family.</text>
</comment>
<dbReference type="RefSeq" id="WP_067870829.1">
    <property type="nucleotide sequence ID" value="NZ_JAAXOP010000003.1"/>
</dbReference>
<reference evidence="5 6" key="1">
    <citation type="submission" date="2020-04" db="EMBL/GenBank/DDBJ databases">
        <title>MicrobeNet Type strains.</title>
        <authorList>
            <person name="Nicholson A.C."/>
        </authorList>
    </citation>
    <scope>NUCLEOTIDE SEQUENCE [LARGE SCALE GENOMIC DNA]</scope>
    <source>
        <strain evidence="5 6">JCM 12354</strain>
    </source>
</reference>
<sequence length="464" mass="50506">MTATVPGVVVRQWLADFVAETLRSDALEQLVARLDAVVLERVPELSDRDIRRDLESSTRAHALAVLGGLTQDTVNYAVPEQAHAFARTLARRGYELRLLLRVYHVGQEAALDYLTDVIEERQLPRQFERSTLLRIFERATRWINTSVEALTETYMAERERGLQAALNRRTEIVRALLAGDELDAGQASAGLGFRLTQRQLAAVLWTDDDARWTWNNHDGAEIGSDDHRAGDRAAGGDELGLLERVVGRLAGALGGAGVFTLPAGSSALWAWIALGDEHVDAGVTSDISAISAAVAALVASGVITEPVRVALGAPASGVAGFRQSHHDALAARQVTERAAVDLGRVVPYERVEMAYLAGADPIAMRALIRRELGPLAGPEAKWARLRTTLLAYLRCHRSPEGAAGRLGVHKNTVRYRVQRIEESLGRRIDECGVPLELALECAEVYGVSLRPDLRRDAAAVRQPG</sequence>
<dbReference type="PANTHER" id="PTHR33744">
    <property type="entry name" value="CARBOHYDRATE DIACID REGULATOR"/>
    <property type="match status" value="1"/>
</dbReference>
<dbReference type="Proteomes" id="UP000565711">
    <property type="component" value="Unassembled WGS sequence"/>
</dbReference>
<comment type="caution">
    <text evidence="5">The sequence shown here is derived from an EMBL/GenBank/DDBJ whole genome shotgun (WGS) entry which is preliminary data.</text>
</comment>
<evidence type="ECO:0000313" key="6">
    <source>
        <dbReference type="Proteomes" id="UP000565711"/>
    </source>
</evidence>
<dbReference type="Pfam" id="PF13556">
    <property type="entry name" value="HTH_30"/>
    <property type="match status" value="1"/>
</dbReference>
<feature type="domain" description="RsbT co-antagonist protein RsbRD N-terminal" evidence="3">
    <location>
        <begin position="28"/>
        <end position="169"/>
    </location>
</feature>
<feature type="domain" description="CdaR GGDEF-like" evidence="4">
    <location>
        <begin position="180"/>
        <end position="334"/>
    </location>
</feature>
<dbReference type="InterPro" id="IPR041522">
    <property type="entry name" value="CdaR_GGDEF"/>
</dbReference>